<sequence length="271" mass="30083">MNWRVITAGLTVPAVLFAAFQLLNREEPAVAAQFCGAVPAPVAHRGGTERAAENTLGAFKAAGDAGVTYWELDVHFDKNGTAVVLHDPKVDRTSPLRGNVRRLDATDAGIPTDDGQHVPTLREVYELAGEYRAHVLTELKVTPTAAQWRKLAKDIDDTIGRSAVTIMSFQERHVLDAAKLIPGTVRALVHETGALTVDEVKSYGPVLNVHHGPLTLDQVRRWHEADVEVLIWTVNNETLWEKFVTWPIDGFVTDKPIEYQRWASQRCNPWT</sequence>
<dbReference type="GO" id="GO:0006629">
    <property type="term" value="P:lipid metabolic process"/>
    <property type="evidence" value="ECO:0007669"/>
    <property type="project" value="InterPro"/>
</dbReference>
<dbReference type="Gene3D" id="3.20.20.190">
    <property type="entry name" value="Phosphatidylinositol (PI) phosphodiesterase"/>
    <property type="match status" value="1"/>
</dbReference>
<keyword evidence="3" id="KW-1185">Reference proteome</keyword>
<dbReference type="PROSITE" id="PS51704">
    <property type="entry name" value="GP_PDE"/>
    <property type="match status" value="1"/>
</dbReference>
<evidence type="ECO:0000313" key="2">
    <source>
        <dbReference type="EMBL" id="PRX06641.1"/>
    </source>
</evidence>
<organism evidence="2 3">
    <name type="scientific">Actinoplanes italicus</name>
    <dbReference type="NCBI Taxonomy" id="113567"/>
    <lineage>
        <taxon>Bacteria</taxon>
        <taxon>Bacillati</taxon>
        <taxon>Actinomycetota</taxon>
        <taxon>Actinomycetes</taxon>
        <taxon>Micromonosporales</taxon>
        <taxon>Micromonosporaceae</taxon>
        <taxon>Actinoplanes</taxon>
    </lineage>
</organism>
<dbReference type="PANTHER" id="PTHR46211:SF14">
    <property type="entry name" value="GLYCEROPHOSPHODIESTER PHOSPHODIESTERASE"/>
    <property type="match status" value="1"/>
</dbReference>
<dbReference type="AlphaFoldDB" id="A0A2T0JGF2"/>
<name>A0A2T0JGF2_9ACTN</name>
<dbReference type="Pfam" id="PF03009">
    <property type="entry name" value="GDPD"/>
    <property type="match status" value="1"/>
</dbReference>
<dbReference type="GO" id="GO:0008081">
    <property type="term" value="F:phosphoric diester hydrolase activity"/>
    <property type="evidence" value="ECO:0007669"/>
    <property type="project" value="InterPro"/>
</dbReference>
<reference evidence="2 3" key="1">
    <citation type="submission" date="2018-03" db="EMBL/GenBank/DDBJ databases">
        <title>Genomic Encyclopedia of Archaeal and Bacterial Type Strains, Phase II (KMG-II): from individual species to whole genera.</title>
        <authorList>
            <person name="Goeker M."/>
        </authorList>
    </citation>
    <scope>NUCLEOTIDE SEQUENCE [LARGE SCALE GENOMIC DNA]</scope>
    <source>
        <strain evidence="2 3">DSM 43146</strain>
    </source>
</reference>
<dbReference type="OrthoDB" id="9758957at2"/>
<evidence type="ECO:0000259" key="1">
    <source>
        <dbReference type="PROSITE" id="PS51704"/>
    </source>
</evidence>
<feature type="domain" description="GP-PDE" evidence="1">
    <location>
        <begin position="39"/>
        <end position="263"/>
    </location>
</feature>
<evidence type="ECO:0000313" key="3">
    <source>
        <dbReference type="Proteomes" id="UP000239415"/>
    </source>
</evidence>
<comment type="caution">
    <text evidence="2">The sequence shown here is derived from an EMBL/GenBank/DDBJ whole genome shotgun (WGS) entry which is preliminary data.</text>
</comment>
<protein>
    <submittedName>
        <fullName evidence="2">Glycerophosphoryl diester phosphodiesterase</fullName>
    </submittedName>
</protein>
<dbReference type="InterPro" id="IPR030395">
    <property type="entry name" value="GP_PDE_dom"/>
</dbReference>
<dbReference type="InterPro" id="IPR017946">
    <property type="entry name" value="PLC-like_Pdiesterase_TIM-brl"/>
</dbReference>
<dbReference type="RefSeq" id="WP_106331005.1">
    <property type="nucleotide sequence ID" value="NZ_BOMO01000185.1"/>
</dbReference>
<dbReference type="EMBL" id="PVMZ01000043">
    <property type="protein sequence ID" value="PRX06641.1"/>
    <property type="molecule type" value="Genomic_DNA"/>
</dbReference>
<dbReference type="SUPFAM" id="SSF51695">
    <property type="entry name" value="PLC-like phosphodiesterases"/>
    <property type="match status" value="1"/>
</dbReference>
<proteinExistence type="predicted"/>
<gene>
    <name evidence="2" type="ORF">CLV67_14320</name>
</gene>
<accession>A0A2T0JGF2</accession>
<dbReference type="Proteomes" id="UP000239415">
    <property type="component" value="Unassembled WGS sequence"/>
</dbReference>
<dbReference type="PANTHER" id="PTHR46211">
    <property type="entry name" value="GLYCEROPHOSPHORYL DIESTER PHOSPHODIESTERASE"/>
    <property type="match status" value="1"/>
</dbReference>